<dbReference type="InterPro" id="IPR047715">
    <property type="entry name" value="EboA_dom"/>
</dbReference>
<dbReference type="AlphaFoldDB" id="A0A081PI26"/>
<reference evidence="1 2" key="1">
    <citation type="journal article" date="1992" name="Int. J. Syst. Bacteriol.">
        <title>Sphingobacterium antarcticus sp. nov. a Psychrotrophic Bacterium from the Soils of Schirmacher Oasis, Antarctica.</title>
        <authorList>
            <person name="Shivaji S."/>
            <person name="Ray M.K."/>
            <person name="Rao N.S."/>
            <person name="Saiserr L."/>
            <person name="Jagannadham M.V."/>
            <person name="Kumar G.S."/>
            <person name="Reddy G."/>
            <person name="Bhargava P.M."/>
        </authorList>
    </citation>
    <scope>NUCLEOTIDE SEQUENCE [LARGE SCALE GENOMIC DNA]</scope>
    <source>
        <strain evidence="1 2">4BY</strain>
    </source>
</reference>
<name>A0A081PI26_9SPHI</name>
<dbReference type="RefSeq" id="WP_037439968.1">
    <property type="nucleotide sequence ID" value="NZ_JNFF01000045.1"/>
</dbReference>
<evidence type="ECO:0000313" key="2">
    <source>
        <dbReference type="Proteomes" id="UP000028007"/>
    </source>
</evidence>
<dbReference type="OrthoDB" id="325673at2"/>
<evidence type="ECO:0000313" key="1">
    <source>
        <dbReference type="EMBL" id="KEQ30349.1"/>
    </source>
</evidence>
<keyword evidence="2" id="KW-1185">Reference proteome</keyword>
<dbReference type="Proteomes" id="UP000028007">
    <property type="component" value="Unassembled WGS sequence"/>
</dbReference>
<sequence length="230" mass="25753">MNLITGQNKYTLKNLINQLLNRCLSAQSFEWISTKSALIEQEEGAVQLSMTFAQVSRYAPKIQLDRDAPEIEAIGSLVPGCDPSNWSVATLCRIALIMRIKDVGAELYLRKISGLFTAAEMNELVALYTALPFLEHSTQWIARCEEGIRSNIGIVLEAIMYGNPYPAAFLPEASWNQMVLKAFFTEKNVEAIIGLKERNNSVLQSTLKDYIEERVAAGRIVQPGIYTLIY</sequence>
<protein>
    <submittedName>
        <fullName evidence="1">Uncharacterized protein</fullName>
    </submittedName>
</protein>
<comment type="caution">
    <text evidence="1">The sequence shown here is derived from an EMBL/GenBank/DDBJ whole genome shotgun (WGS) entry which is preliminary data.</text>
</comment>
<dbReference type="NCBIfam" id="NF035938">
    <property type="entry name" value="EboA_domain"/>
    <property type="match status" value="1"/>
</dbReference>
<accession>A0A081PI26</accession>
<proteinExistence type="predicted"/>
<dbReference type="EMBL" id="JNFF01000045">
    <property type="protein sequence ID" value="KEQ30349.1"/>
    <property type="molecule type" value="Genomic_DNA"/>
</dbReference>
<organism evidence="1 2">
    <name type="scientific">Pedobacter antarcticus 4BY</name>
    <dbReference type="NCBI Taxonomy" id="1358423"/>
    <lineage>
        <taxon>Bacteria</taxon>
        <taxon>Pseudomonadati</taxon>
        <taxon>Bacteroidota</taxon>
        <taxon>Sphingobacteriia</taxon>
        <taxon>Sphingobacteriales</taxon>
        <taxon>Sphingobacteriaceae</taxon>
        <taxon>Pedobacter</taxon>
    </lineage>
</organism>
<dbReference type="eggNOG" id="ENOG502Z98N">
    <property type="taxonomic scope" value="Bacteria"/>
</dbReference>
<gene>
    <name evidence="1" type="ORF">N180_14635</name>
</gene>